<dbReference type="InterPro" id="IPR050111">
    <property type="entry name" value="C-type_lectin/snaclec_domain"/>
</dbReference>
<evidence type="ECO:0000256" key="2">
    <source>
        <dbReference type="ARBA" id="ARBA00023157"/>
    </source>
</evidence>
<dbReference type="GO" id="GO:0030246">
    <property type="term" value="F:carbohydrate binding"/>
    <property type="evidence" value="ECO:0007669"/>
    <property type="project" value="UniProtKB-KW"/>
</dbReference>
<dbReference type="PANTHER" id="PTHR22803">
    <property type="entry name" value="MANNOSE, PHOSPHOLIPASE, LECTIN RECEPTOR RELATED"/>
    <property type="match status" value="1"/>
</dbReference>
<keyword evidence="4" id="KW-1185">Reference proteome</keyword>
<dbReference type="PROSITE" id="PS50041">
    <property type="entry name" value="C_TYPE_LECTIN_2"/>
    <property type="match status" value="1"/>
</dbReference>
<dbReference type="SUPFAM" id="SSF56436">
    <property type="entry name" value="C-type lectin-like"/>
    <property type="match status" value="1"/>
</dbReference>
<dbReference type="Pfam" id="PF00059">
    <property type="entry name" value="Lectin_C"/>
    <property type="match status" value="1"/>
</dbReference>
<dbReference type="InterPro" id="IPR001304">
    <property type="entry name" value="C-type_lectin-like"/>
</dbReference>
<feature type="domain" description="C-type lectin" evidence="3">
    <location>
        <begin position="60"/>
        <end position="177"/>
    </location>
</feature>
<keyword evidence="1" id="KW-0430">Lectin</keyword>
<keyword evidence="2" id="KW-1015">Disulfide bond</keyword>
<dbReference type="InterPro" id="IPR016186">
    <property type="entry name" value="C-type_lectin-like/link_sf"/>
</dbReference>
<evidence type="ECO:0000256" key="1">
    <source>
        <dbReference type="ARBA" id="ARBA00022734"/>
    </source>
</evidence>
<gene>
    <name evidence="5" type="primary">LOC110218414</name>
</gene>
<evidence type="ECO:0000259" key="3">
    <source>
        <dbReference type="PROSITE" id="PS50041"/>
    </source>
</evidence>
<dbReference type="InterPro" id="IPR018378">
    <property type="entry name" value="C-type_lectin_CS"/>
</dbReference>
<dbReference type="Proteomes" id="UP000515140">
    <property type="component" value="Unplaced"/>
</dbReference>
<dbReference type="SMART" id="SM00034">
    <property type="entry name" value="CLECT"/>
    <property type="match status" value="1"/>
</dbReference>
<organism evidence="4 5">
    <name type="scientific">Phascolarctos cinereus</name>
    <name type="common">Koala</name>
    <dbReference type="NCBI Taxonomy" id="38626"/>
    <lineage>
        <taxon>Eukaryota</taxon>
        <taxon>Metazoa</taxon>
        <taxon>Chordata</taxon>
        <taxon>Craniata</taxon>
        <taxon>Vertebrata</taxon>
        <taxon>Euteleostomi</taxon>
        <taxon>Mammalia</taxon>
        <taxon>Metatheria</taxon>
        <taxon>Diprotodontia</taxon>
        <taxon>Phascolarctidae</taxon>
        <taxon>Phascolarctos</taxon>
    </lineage>
</organism>
<dbReference type="Gene3D" id="3.10.100.10">
    <property type="entry name" value="Mannose-Binding Protein A, subunit A"/>
    <property type="match status" value="1"/>
</dbReference>
<dbReference type="InterPro" id="IPR016187">
    <property type="entry name" value="CTDL_fold"/>
</dbReference>
<reference evidence="5" key="1">
    <citation type="submission" date="2025-08" db="UniProtKB">
        <authorList>
            <consortium name="RefSeq"/>
        </authorList>
    </citation>
    <scope>IDENTIFICATION</scope>
    <source>
        <tissue evidence="5">Spleen</tissue>
    </source>
</reference>
<sequence>MDQLQISENVTQENESHQAAKVLDLQGENDQLGKIQASSDALRAENKNLMRKVPEAWVVHNGSLYYFSCMDKSWEEAERSCVSFGSHLTSVISVEEQEFIHKKAGGSNYWIGLNILRSSNWRWTDGTHYNEDMSKDFWAPNEPNNKENSEHCVHFSKNRRQSWNDNNCSLPFLFICKWDCKSSGLCP</sequence>
<proteinExistence type="predicted"/>
<dbReference type="AlphaFoldDB" id="A0A6P5LLR4"/>
<evidence type="ECO:0000313" key="4">
    <source>
        <dbReference type="Proteomes" id="UP000515140"/>
    </source>
</evidence>
<protein>
    <submittedName>
        <fullName evidence="5">C-type lectin domain family 4 member K-like isoform X2</fullName>
    </submittedName>
</protein>
<accession>A0A6P5LLR4</accession>
<dbReference type="RefSeq" id="XP_020856781.1">
    <property type="nucleotide sequence ID" value="XM_021001122.1"/>
</dbReference>
<dbReference type="PROSITE" id="PS00615">
    <property type="entry name" value="C_TYPE_LECTIN_1"/>
    <property type="match status" value="1"/>
</dbReference>
<dbReference type="GeneID" id="110218414"/>
<name>A0A6P5LLR4_PHACI</name>
<evidence type="ECO:0000313" key="5">
    <source>
        <dbReference type="RefSeq" id="XP_020856781.1"/>
    </source>
</evidence>